<evidence type="ECO:0000256" key="1">
    <source>
        <dbReference type="ARBA" id="ARBA00022490"/>
    </source>
</evidence>
<dbReference type="Gene3D" id="3.40.1160.10">
    <property type="entry name" value="Acetylglutamate kinase-like"/>
    <property type="match status" value="1"/>
</dbReference>
<dbReference type="NCBIfam" id="TIGR01027">
    <property type="entry name" value="proB"/>
    <property type="match status" value="1"/>
</dbReference>
<evidence type="ECO:0000313" key="11">
    <source>
        <dbReference type="Proteomes" id="UP001235720"/>
    </source>
</evidence>
<feature type="binding site" evidence="8">
    <location>
        <position position="28"/>
    </location>
    <ligand>
        <name>ATP</name>
        <dbReference type="ChEBI" id="CHEBI:30616"/>
    </ligand>
</feature>
<dbReference type="HAMAP" id="MF_00456">
    <property type="entry name" value="ProB"/>
    <property type="match status" value="1"/>
</dbReference>
<evidence type="ECO:0000259" key="9">
    <source>
        <dbReference type="Pfam" id="PF00696"/>
    </source>
</evidence>
<dbReference type="InterPro" id="IPR005715">
    <property type="entry name" value="Glu_5kinase/COase_Synthase"/>
</dbReference>
<evidence type="ECO:0000256" key="3">
    <source>
        <dbReference type="ARBA" id="ARBA00022650"/>
    </source>
</evidence>
<evidence type="ECO:0000256" key="7">
    <source>
        <dbReference type="ARBA" id="ARBA00022840"/>
    </source>
</evidence>
<evidence type="ECO:0000256" key="5">
    <source>
        <dbReference type="ARBA" id="ARBA00022741"/>
    </source>
</evidence>
<dbReference type="PIRSF" id="PIRSF000729">
    <property type="entry name" value="GK"/>
    <property type="match status" value="1"/>
</dbReference>
<keyword evidence="7 8" id="KW-0067">ATP-binding</keyword>
<comment type="function">
    <text evidence="8">Catalyzes the transfer of a phosphate group to glutamate to form L-glutamate 5-phosphate.</text>
</comment>
<accession>A0ABT7TBJ4</accession>
<feature type="domain" description="Aspartate/glutamate/uridylate kinase" evidence="9">
    <location>
        <begin position="24"/>
        <end position="248"/>
    </location>
</feature>
<dbReference type="SUPFAM" id="SSF53633">
    <property type="entry name" value="Carbamate kinase-like"/>
    <property type="match status" value="1"/>
</dbReference>
<keyword evidence="4 8" id="KW-0808">Transferase</keyword>
<keyword evidence="3 8" id="KW-0641">Proline biosynthesis</keyword>
<proteinExistence type="inferred from homology"/>
<feature type="binding site" evidence="8">
    <location>
        <position position="151"/>
    </location>
    <ligand>
        <name>substrate</name>
    </ligand>
</feature>
<keyword evidence="11" id="KW-1185">Reference proteome</keyword>
<feature type="binding site" evidence="8">
    <location>
        <position position="64"/>
    </location>
    <ligand>
        <name>substrate</name>
    </ligand>
</feature>
<keyword evidence="2 8" id="KW-0028">Amino-acid biosynthesis</keyword>
<comment type="subcellular location">
    <subcellularLocation>
        <location evidence="8">Cytoplasm</location>
    </subcellularLocation>
</comment>
<keyword evidence="1 8" id="KW-0963">Cytoplasm</keyword>
<feature type="binding site" evidence="8">
    <location>
        <begin position="183"/>
        <end position="184"/>
    </location>
    <ligand>
        <name>ATP</name>
        <dbReference type="ChEBI" id="CHEBI:30616"/>
    </ligand>
</feature>
<sequence>MTDTHPRTDLGPVRRRQDVPRARRLVVKVGSSSVSGENTGQIAALVDALAAAHARGTEVVLVSSGAIATGFPFLGLEGRPEDLATQQAAAATGQNVLMFRYQKELDRHGIVAAQVLLTAGDMQNPTHRVNAQRAVDRLLALRVLPIVNENDTVATHEIRFGDNDRLAALVARLLGADALVLLSDVESLYTRPPEHPDAEPIDEVPFGDELAGVTFGTVGSAGVGTGGAGTKVAAARLAAEAGTSVLVTGTALVDRALAGEHVGTWFQAAPRG</sequence>
<dbReference type="PRINTS" id="PR00474">
    <property type="entry name" value="GLU5KINASE"/>
</dbReference>
<dbReference type="InterPro" id="IPR001057">
    <property type="entry name" value="Glu/AcGlu_kinase"/>
</dbReference>
<comment type="catalytic activity">
    <reaction evidence="8">
        <text>L-glutamate + ATP = L-glutamyl 5-phosphate + ADP</text>
        <dbReference type="Rhea" id="RHEA:14877"/>
        <dbReference type="ChEBI" id="CHEBI:29985"/>
        <dbReference type="ChEBI" id="CHEBI:30616"/>
        <dbReference type="ChEBI" id="CHEBI:58274"/>
        <dbReference type="ChEBI" id="CHEBI:456216"/>
        <dbReference type="EC" id="2.7.2.11"/>
    </reaction>
</comment>
<protein>
    <recommendedName>
        <fullName evidence="8">Glutamate 5-kinase</fullName>
        <ecNumber evidence="8">2.7.2.11</ecNumber>
    </recommendedName>
    <alternativeName>
        <fullName evidence="8">Gamma-glutamyl kinase</fullName>
        <shortName evidence="8">GK</shortName>
    </alternativeName>
</protein>
<comment type="similarity">
    <text evidence="8">Belongs to the glutamate 5-kinase family.</text>
</comment>
<evidence type="ECO:0000256" key="2">
    <source>
        <dbReference type="ARBA" id="ARBA00022605"/>
    </source>
</evidence>
<dbReference type="InterPro" id="IPR036393">
    <property type="entry name" value="AceGlu_kinase-like_sf"/>
</dbReference>
<reference evidence="10 11" key="1">
    <citation type="submission" date="2023-06" db="EMBL/GenBank/DDBJ databases">
        <authorList>
            <person name="Feng G."/>
            <person name="Li J."/>
            <person name="Zhu H."/>
        </authorList>
    </citation>
    <scope>NUCLEOTIDE SEQUENCE [LARGE SCALE GENOMIC DNA]</scope>
    <source>
        <strain evidence="10 11">RHCJP20</strain>
    </source>
</reference>
<evidence type="ECO:0000313" key="10">
    <source>
        <dbReference type="EMBL" id="MDM7886940.1"/>
    </source>
</evidence>
<dbReference type="PANTHER" id="PTHR43654">
    <property type="entry name" value="GLUTAMATE 5-KINASE"/>
    <property type="match status" value="1"/>
</dbReference>
<dbReference type="Proteomes" id="UP001235720">
    <property type="component" value="Unassembled WGS sequence"/>
</dbReference>
<feature type="binding site" evidence="8">
    <location>
        <position position="163"/>
    </location>
    <ligand>
        <name>substrate</name>
    </ligand>
</feature>
<dbReference type="EC" id="2.7.2.11" evidence="8"/>
<dbReference type="Pfam" id="PF00696">
    <property type="entry name" value="AA_kinase"/>
    <property type="match status" value="1"/>
</dbReference>
<dbReference type="InterPro" id="IPR011529">
    <property type="entry name" value="Glu_5kinase"/>
</dbReference>
<comment type="pathway">
    <text evidence="8">Amino-acid biosynthesis; L-proline biosynthesis; L-glutamate 5-semialdehyde from L-glutamate: step 1/2.</text>
</comment>
<evidence type="ECO:0000256" key="6">
    <source>
        <dbReference type="ARBA" id="ARBA00022777"/>
    </source>
</evidence>
<gene>
    <name evidence="8 10" type="primary">proB</name>
    <name evidence="10" type="ORF">QUG98_00595</name>
</gene>
<comment type="caution">
    <text evidence="10">The sequence shown here is derived from an EMBL/GenBank/DDBJ whole genome shotgun (WGS) entry which is preliminary data.</text>
</comment>
<dbReference type="InterPro" id="IPR001048">
    <property type="entry name" value="Asp/Glu/Uridylate_kinase"/>
</dbReference>
<dbReference type="GO" id="GO:0004349">
    <property type="term" value="F:glutamate 5-kinase activity"/>
    <property type="evidence" value="ECO:0007669"/>
    <property type="project" value="UniProtKB-EC"/>
</dbReference>
<dbReference type="PANTHER" id="PTHR43654:SF1">
    <property type="entry name" value="ISOPENTENYL PHOSPHATE KINASE"/>
    <property type="match status" value="1"/>
</dbReference>
<name>A0ABT7TBJ4_9MICO</name>
<comment type="caution">
    <text evidence="8">Lacks conserved residue(s) required for the propagation of feature annotation.</text>
</comment>
<evidence type="ECO:0000256" key="8">
    <source>
        <dbReference type="HAMAP-Rule" id="MF_00456"/>
    </source>
</evidence>
<dbReference type="EMBL" id="JAUCMM010000001">
    <property type="protein sequence ID" value="MDM7886940.1"/>
    <property type="molecule type" value="Genomic_DNA"/>
</dbReference>
<organism evidence="10 11">
    <name type="scientific">Curtobacterium subtropicum</name>
    <dbReference type="NCBI Taxonomy" id="3055138"/>
    <lineage>
        <taxon>Bacteria</taxon>
        <taxon>Bacillati</taxon>
        <taxon>Actinomycetota</taxon>
        <taxon>Actinomycetes</taxon>
        <taxon>Micrococcales</taxon>
        <taxon>Microbacteriaceae</taxon>
        <taxon>Curtobacterium</taxon>
    </lineage>
</organism>
<dbReference type="RefSeq" id="WP_289468723.1">
    <property type="nucleotide sequence ID" value="NZ_JAUCMM010000001.1"/>
</dbReference>
<evidence type="ECO:0000256" key="4">
    <source>
        <dbReference type="ARBA" id="ARBA00022679"/>
    </source>
</evidence>
<keyword evidence="5 8" id="KW-0547">Nucleotide-binding</keyword>
<keyword evidence="6 8" id="KW-0418">Kinase</keyword>